<dbReference type="InterPro" id="IPR043502">
    <property type="entry name" value="DNA/RNA_pol_sf"/>
</dbReference>
<protein>
    <recommendedName>
        <fullName evidence="3">cellulase</fullName>
        <ecNumber evidence="3">3.2.1.4</ecNumber>
    </recommendedName>
</protein>
<dbReference type="InterPro" id="IPR012341">
    <property type="entry name" value="6hp_glycosidase-like_sf"/>
</dbReference>
<dbReference type="Proteomes" id="UP001157006">
    <property type="component" value="Chromosome 1S"/>
</dbReference>
<dbReference type="Gene3D" id="1.50.10.10">
    <property type="match status" value="1"/>
</dbReference>
<keyword evidence="5" id="KW-0119">Carbohydrate metabolism</keyword>
<dbReference type="SUPFAM" id="SSF56672">
    <property type="entry name" value="DNA/RNA polymerases"/>
    <property type="match status" value="1"/>
</dbReference>
<evidence type="ECO:0000256" key="4">
    <source>
        <dbReference type="ARBA" id="ARBA00023001"/>
    </source>
</evidence>
<dbReference type="GO" id="GO:0005634">
    <property type="term" value="C:nucleus"/>
    <property type="evidence" value="ECO:0007669"/>
    <property type="project" value="TreeGrafter"/>
</dbReference>
<dbReference type="Pfam" id="PF00759">
    <property type="entry name" value="Glyco_hydro_9"/>
    <property type="match status" value="1"/>
</dbReference>
<comment type="similarity">
    <text evidence="2">Belongs to the glycosyl hydrolase 9 (cellulase E) family.</text>
</comment>
<dbReference type="PANTHER" id="PTHR11076:SF33">
    <property type="entry name" value="DNA POLYMERASE KAPPA"/>
    <property type="match status" value="1"/>
</dbReference>
<dbReference type="InterPro" id="IPR050116">
    <property type="entry name" value="DNA_polymerase-Y"/>
</dbReference>
<dbReference type="GO" id="GO:0030245">
    <property type="term" value="P:cellulose catabolic process"/>
    <property type="evidence" value="ECO:0007669"/>
    <property type="project" value="UniProtKB-KW"/>
</dbReference>
<keyword evidence="6" id="KW-0624">Polysaccharide degradation</keyword>
<gene>
    <name evidence="8" type="ORF">VFH_I090720</name>
</gene>
<proteinExistence type="inferred from homology"/>
<dbReference type="InterPro" id="IPR001126">
    <property type="entry name" value="UmuC"/>
</dbReference>
<dbReference type="InterPro" id="IPR008928">
    <property type="entry name" value="6-hairpin_glycosidase_sf"/>
</dbReference>
<organism evidence="8 9">
    <name type="scientific">Vicia faba</name>
    <name type="common">Broad bean</name>
    <name type="synonym">Faba vulgaris</name>
    <dbReference type="NCBI Taxonomy" id="3906"/>
    <lineage>
        <taxon>Eukaryota</taxon>
        <taxon>Viridiplantae</taxon>
        <taxon>Streptophyta</taxon>
        <taxon>Embryophyta</taxon>
        <taxon>Tracheophyta</taxon>
        <taxon>Spermatophyta</taxon>
        <taxon>Magnoliopsida</taxon>
        <taxon>eudicotyledons</taxon>
        <taxon>Gunneridae</taxon>
        <taxon>Pentapetalae</taxon>
        <taxon>rosids</taxon>
        <taxon>fabids</taxon>
        <taxon>Fabales</taxon>
        <taxon>Fabaceae</taxon>
        <taxon>Papilionoideae</taxon>
        <taxon>50 kb inversion clade</taxon>
        <taxon>NPAAA clade</taxon>
        <taxon>Hologalegina</taxon>
        <taxon>IRL clade</taxon>
        <taxon>Fabeae</taxon>
        <taxon>Vicia</taxon>
    </lineage>
</organism>
<dbReference type="EMBL" id="OX451735">
    <property type="protein sequence ID" value="CAI8593419.1"/>
    <property type="molecule type" value="Genomic_DNA"/>
</dbReference>
<dbReference type="GO" id="GO:0008810">
    <property type="term" value="F:cellulase activity"/>
    <property type="evidence" value="ECO:0007669"/>
    <property type="project" value="UniProtKB-EC"/>
</dbReference>
<dbReference type="SUPFAM" id="SSF48208">
    <property type="entry name" value="Six-hairpin glycosidases"/>
    <property type="match status" value="1"/>
</dbReference>
<reference evidence="8 9" key="1">
    <citation type="submission" date="2023-01" db="EMBL/GenBank/DDBJ databases">
        <authorList>
            <person name="Kreplak J."/>
        </authorList>
    </citation>
    <scope>NUCLEOTIDE SEQUENCE [LARGE SCALE GENOMIC DNA]</scope>
</reference>
<dbReference type="GO" id="GO:0006281">
    <property type="term" value="P:DNA repair"/>
    <property type="evidence" value="ECO:0007669"/>
    <property type="project" value="InterPro"/>
</dbReference>
<evidence type="ECO:0000313" key="9">
    <source>
        <dbReference type="Proteomes" id="UP001157006"/>
    </source>
</evidence>
<sequence>MIEPFVKDLGFKEILPKPPNPSSKKKVSRSDKLGRIVGWTRNFNNQTPTVKQAQIQFPSPISPSTMAKINEMILPIKTHDYFYNNVDFMIPPKPPDPIFDINNSIISPQPPSMDSTDQVFVTMHTISSNSRHFGLSLKHKHGAMRILKREQINCHSTTVVLSEAKISFTGFEDFSVSTADTTGELKISIEVSRNKMQRIYGDVSAHYCWEHVKDMTNSRIAKQIDEKHHDFDLADEFIWAAAWLHQETSNEYYLKYVVDNSVFMGGTGWVVKECSWDNKYASVQTLLSKVVERRILELETSHDLSRIWLHIDMDVFYAAVVTLSNPMLQGKPMVVGSMSMLSTANYDARKFGVRSAMPGFITRKLCLELIFVPTKFRKYTHYSDLTRKVFQRVDVESTKVSKLQYFIRVSQNETELGSKDKTEAEGRLDFGQVGDSSALMVVQQVEAVVAVGELAYD</sequence>
<dbReference type="PANTHER" id="PTHR11076">
    <property type="entry name" value="DNA REPAIR POLYMERASE UMUC / TRANSFERASE FAMILY MEMBER"/>
    <property type="match status" value="1"/>
</dbReference>
<dbReference type="InterPro" id="IPR043128">
    <property type="entry name" value="Rev_trsase/Diguanyl_cyclase"/>
</dbReference>
<dbReference type="Pfam" id="PF00817">
    <property type="entry name" value="IMS"/>
    <property type="match status" value="1"/>
</dbReference>
<evidence type="ECO:0000256" key="2">
    <source>
        <dbReference type="ARBA" id="ARBA00007072"/>
    </source>
</evidence>
<evidence type="ECO:0000256" key="1">
    <source>
        <dbReference type="ARBA" id="ARBA00000966"/>
    </source>
</evidence>
<keyword evidence="4" id="KW-0136">Cellulose degradation</keyword>
<accession>A0AAV0Z7P4</accession>
<dbReference type="Gene3D" id="3.40.1170.60">
    <property type="match status" value="1"/>
</dbReference>
<evidence type="ECO:0000313" key="8">
    <source>
        <dbReference type="EMBL" id="CAI8593419.1"/>
    </source>
</evidence>
<dbReference type="InterPro" id="IPR001701">
    <property type="entry name" value="Glyco_hydro_9"/>
</dbReference>
<evidence type="ECO:0000256" key="3">
    <source>
        <dbReference type="ARBA" id="ARBA00012601"/>
    </source>
</evidence>
<dbReference type="GO" id="GO:0042276">
    <property type="term" value="P:error-prone translesion synthesis"/>
    <property type="evidence" value="ECO:0007669"/>
    <property type="project" value="TreeGrafter"/>
</dbReference>
<evidence type="ECO:0000259" key="7">
    <source>
        <dbReference type="PROSITE" id="PS50173"/>
    </source>
</evidence>
<dbReference type="AlphaFoldDB" id="A0AAV0Z7P4"/>
<comment type="catalytic activity">
    <reaction evidence="1">
        <text>Endohydrolysis of (1-&gt;4)-beta-D-glucosidic linkages in cellulose, lichenin and cereal beta-D-glucans.</text>
        <dbReference type="EC" id="3.2.1.4"/>
    </reaction>
</comment>
<keyword evidence="9" id="KW-1185">Reference proteome</keyword>
<dbReference type="PROSITE" id="PS50173">
    <property type="entry name" value="UMUC"/>
    <property type="match status" value="1"/>
</dbReference>
<evidence type="ECO:0000256" key="5">
    <source>
        <dbReference type="ARBA" id="ARBA00023277"/>
    </source>
</evidence>
<dbReference type="GO" id="GO:0003887">
    <property type="term" value="F:DNA-directed DNA polymerase activity"/>
    <property type="evidence" value="ECO:0007669"/>
    <property type="project" value="TreeGrafter"/>
</dbReference>
<dbReference type="Gene3D" id="3.30.70.270">
    <property type="match status" value="1"/>
</dbReference>
<feature type="domain" description="UmuC" evidence="7">
    <location>
        <begin position="308"/>
        <end position="403"/>
    </location>
</feature>
<evidence type="ECO:0000256" key="6">
    <source>
        <dbReference type="ARBA" id="ARBA00023326"/>
    </source>
</evidence>
<name>A0AAV0Z7P4_VICFA</name>
<dbReference type="EC" id="3.2.1.4" evidence="3"/>